<dbReference type="AlphaFoldDB" id="A0A7C4TDC9"/>
<reference evidence="1" key="1">
    <citation type="journal article" date="2020" name="mSystems">
        <title>Genome- and Community-Level Interaction Insights into Carbon Utilization and Element Cycling Functions of Hydrothermarchaeota in Hydrothermal Sediment.</title>
        <authorList>
            <person name="Zhou Z."/>
            <person name="Liu Y."/>
            <person name="Xu W."/>
            <person name="Pan J."/>
            <person name="Luo Z.H."/>
            <person name="Li M."/>
        </authorList>
    </citation>
    <scope>NUCLEOTIDE SEQUENCE [LARGE SCALE GENOMIC DNA]</scope>
    <source>
        <strain evidence="1">SpSt-774</strain>
    </source>
</reference>
<accession>A0A7C4TDC9</accession>
<proteinExistence type="predicted"/>
<comment type="caution">
    <text evidence="1">The sequence shown here is derived from an EMBL/GenBank/DDBJ whole genome shotgun (WGS) entry which is preliminary data.</text>
</comment>
<gene>
    <name evidence="1" type="ORF">ENV60_03985</name>
</gene>
<protein>
    <submittedName>
        <fullName evidence="1">Uncharacterized protein</fullName>
    </submittedName>
</protein>
<sequence length="302" mass="34503">MKRKSNLRSSAIATVAIMQKLGWDVQLFYNEKECYLGLNLSEDWKVRKGTWIEKDGKKYYLKEYDTKTPVGYLKFDKPGSVYKSLKVHTLNLSPIPLIKSLPAFSSTPAYQKGLKWRFKDKDYQIKISIPVAQAAWTLNLPPSLYGMVASGIEELKNLEVIEKLKFLTGDFEEFDQVNFLLKFCQSEGVFFYDKGMAIRSITNQLIDGRNDCDGRSVFLYCLLRSMLDYPDSNIVFLGWKNHLALGLKPKTEGALLELKKSGIAIGDYFILDPAFLGDTQWGSRMKILNGRCEIIKIDKPSQ</sequence>
<organism evidence="1">
    <name type="scientific">candidate division WOR-3 bacterium</name>
    <dbReference type="NCBI Taxonomy" id="2052148"/>
    <lineage>
        <taxon>Bacteria</taxon>
        <taxon>Bacteria division WOR-3</taxon>
    </lineage>
</organism>
<evidence type="ECO:0000313" key="1">
    <source>
        <dbReference type="EMBL" id="HGV97442.1"/>
    </source>
</evidence>
<name>A0A7C4TDC9_UNCW3</name>
<dbReference type="EMBL" id="DTGZ01000073">
    <property type="protein sequence ID" value="HGV97442.1"/>
    <property type="molecule type" value="Genomic_DNA"/>
</dbReference>